<protein>
    <submittedName>
        <fullName evidence="2">Uncharacterized protein</fullName>
    </submittedName>
</protein>
<feature type="region of interest" description="Disordered" evidence="1">
    <location>
        <begin position="81"/>
        <end position="121"/>
    </location>
</feature>
<evidence type="ECO:0000256" key="1">
    <source>
        <dbReference type="SAM" id="MobiDB-lite"/>
    </source>
</evidence>
<proteinExistence type="predicted"/>
<evidence type="ECO:0000313" key="2">
    <source>
        <dbReference type="EMBL" id="GAA1692748.1"/>
    </source>
</evidence>
<gene>
    <name evidence="2" type="ORF">GCM10009765_47580</name>
</gene>
<keyword evidence="3" id="KW-1185">Reference proteome</keyword>
<dbReference type="EMBL" id="BAAANY010000019">
    <property type="protein sequence ID" value="GAA1692748.1"/>
    <property type="molecule type" value="Genomic_DNA"/>
</dbReference>
<sequence>MIYEVVEVLSQRPPETAPLFDAVVEAFGWDPLPRRAEVVDRIESHENSEGKHQAVEEKLDDAPAVVVSITKKALLTEGVATVLPEPAPAPQPDTSQPRTRVRKPRPRKESEPRTVSLIRSA</sequence>
<dbReference type="Proteomes" id="UP001500618">
    <property type="component" value="Unassembled WGS sequence"/>
</dbReference>
<name>A0ABP4TRZ4_9ACTN</name>
<comment type="caution">
    <text evidence="2">The sequence shown here is derived from an EMBL/GenBank/DDBJ whole genome shotgun (WGS) entry which is preliminary data.</text>
</comment>
<accession>A0ABP4TRZ4</accession>
<dbReference type="RefSeq" id="WP_163569215.1">
    <property type="nucleotide sequence ID" value="NZ_BAAANY010000019.1"/>
</dbReference>
<evidence type="ECO:0000313" key="3">
    <source>
        <dbReference type="Proteomes" id="UP001500618"/>
    </source>
</evidence>
<reference evidence="3" key="1">
    <citation type="journal article" date="2019" name="Int. J. Syst. Evol. Microbiol.">
        <title>The Global Catalogue of Microorganisms (GCM) 10K type strain sequencing project: providing services to taxonomists for standard genome sequencing and annotation.</title>
        <authorList>
            <consortium name="The Broad Institute Genomics Platform"/>
            <consortium name="The Broad Institute Genome Sequencing Center for Infectious Disease"/>
            <person name="Wu L."/>
            <person name="Ma J."/>
        </authorList>
    </citation>
    <scope>NUCLEOTIDE SEQUENCE [LARGE SCALE GENOMIC DNA]</scope>
    <source>
        <strain evidence="3">JCM 14718</strain>
    </source>
</reference>
<organism evidence="2 3">
    <name type="scientific">Fodinicola feengrottensis</name>
    <dbReference type="NCBI Taxonomy" id="435914"/>
    <lineage>
        <taxon>Bacteria</taxon>
        <taxon>Bacillati</taxon>
        <taxon>Actinomycetota</taxon>
        <taxon>Actinomycetes</taxon>
        <taxon>Mycobacteriales</taxon>
        <taxon>Fodinicola</taxon>
    </lineage>
</organism>